<evidence type="ECO:0000313" key="3">
    <source>
        <dbReference type="Proteomes" id="UP000240493"/>
    </source>
</evidence>
<dbReference type="OrthoDB" id="2305901at2759"/>
<proteinExistence type="predicted"/>
<protein>
    <recommendedName>
        <fullName evidence="4">F-box domain-containing protein</fullName>
    </recommendedName>
</protein>
<evidence type="ECO:0000256" key="1">
    <source>
        <dbReference type="SAM" id="MobiDB-lite"/>
    </source>
</evidence>
<dbReference type="EMBL" id="KZ679260">
    <property type="protein sequence ID" value="PTB42179.1"/>
    <property type="molecule type" value="Genomic_DNA"/>
</dbReference>
<dbReference type="Gene3D" id="3.80.10.10">
    <property type="entry name" value="Ribonuclease Inhibitor"/>
    <property type="match status" value="1"/>
</dbReference>
<dbReference type="AlphaFoldDB" id="A0A2T3ZBJ9"/>
<evidence type="ECO:0008006" key="4">
    <source>
        <dbReference type="Google" id="ProtNLM"/>
    </source>
</evidence>
<dbReference type="SUPFAM" id="SSF52047">
    <property type="entry name" value="RNI-like"/>
    <property type="match status" value="1"/>
</dbReference>
<reference evidence="2 3" key="1">
    <citation type="submission" date="2016-07" db="EMBL/GenBank/DDBJ databases">
        <title>Multiple horizontal gene transfer events from other fungi enriched the ability of initially mycotrophic Trichoderma (Ascomycota) to feed on dead plant biomass.</title>
        <authorList>
            <consortium name="DOE Joint Genome Institute"/>
            <person name="Aerts A."/>
            <person name="Atanasova L."/>
            <person name="Chenthamara K."/>
            <person name="Zhang J."/>
            <person name="Grujic M."/>
            <person name="Henrissat B."/>
            <person name="Kuo A."/>
            <person name="Salamov A."/>
            <person name="Lipzen A."/>
            <person name="Labutti K."/>
            <person name="Barry K."/>
            <person name="Miao Y."/>
            <person name="Rahimi M.J."/>
            <person name="Shen Q."/>
            <person name="Grigoriev I.V."/>
            <person name="Kubicek C.P."/>
            <person name="Druzhinina I.S."/>
        </authorList>
    </citation>
    <scope>NUCLEOTIDE SEQUENCE [LARGE SCALE GENOMIC DNA]</scope>
    <source>
        <strain evidence="2 3">CBS 433.97</strain>
    </source>
</reference>
<evidence type="ECO:0000313" key="2">
    <source>
        <dbReference type="EMBL" id="PTB42179.1"/>
    </source>
</evidence>
<dbReference type="InterPro" id="IPR032675">
    <property type="entry name" value="LRR_dom_sf"/>
</dbReference>
<keyword evidence="3" id="KW-1185">Reference proteome</keyword>
<dbReference type="Proteomes" id="UP000240493">
    <property type="component" value="Unassembled WGS sequence"/>
</dbReference>
<sequence>MAVAPHSPSAVQEALSLPEIFAMILEAEECSGDKNYLVPILDVRDLRNAMRVNRLWFEIAAEKIWADWGIDVLAPVSRLQNLEELTIDYLQSNIIDVEALMKLGALSRLSRLHLGPFPHETRISLVQSEFSDHDCEALARRLPHLRHLRLRMQCNISTKAVEAFLRHCPNLRKCEVFQPLNTDNLFTAAPGVLVFPQLATLNLKRLTGEEIMSRMTPEEFCDSFESQFPGIKEMRLWYGTVAEHNYYEEAFSIWRSRREGRAWDSDGNSDSSQEESDSSESMQND</sequence>
<accession>A0A2T3ZBJ9</accession>
<organism evidence="2 3">
    <name type="scientific">Trichoderma asperellum (strain ATCC 204424 / CBS 433.97 / NBRC 101777)</name>
    <dbReference type="NCBI Taxonomy" id="1042311"/>
    <lineage>
        <taxon>Eukaryota</taxon>
        <taxon>Fungi</taxon>
        <taxon>Dikarya</taxon>
        <taxon>Ascomycota</taxon>
        <taxon>Pezizomycotina</taxon>
        <taxon>Sordariomycetes</taxon>
        <taxon>Hypocreomycetidae</taxon>
        <taxon>Hypocreales</taxon>
        <taxon>Hypocreaceae</taxon>
        <taxon>Trichoderma</taxon>
    </lineage>
</organism>
<name>A0A2T3ZBJ9_TRIA4</name>
<gene>
    <name evidence="2" type="ORF">M441DRAFT_25955</name>
</gene>
<feature type="region of interest" description="Disordered" evidence="1">
    <location>
        <begin position="261"/>
        <end position="285"/>
    </location>
</feature>